<evidence type="ECO:0000313" key="5">
    <source>
        <dbReference type="EMBL" id="KAF2006630.1"/>
    </source>
</evidence>
<proteinExistence type="inferred from homology"/>
<organism evidence="5 6">
    <name type="scientific">Amniculicola lignicola CBS 123094</name>
    <dbReference type="NCBI Taxonomy" id="1392246"/>
    <lineage>
        <taxon>Eukaryota</taxon>
        <taxon>Fungi</taxon>
        <taxon>Dikarya</taxon>
        <taxon>Ascomycota</taxon>
        <taxon>Pezizomycotina</taxon>
        <taxon>Dothideomycetes</taxon>
        <taxon>Pleosporomycetidae</taxon>
        <taxon>Pleosporales</taxon>
        <taxon>Amniculicolaceae</taxon>
        <taxon>Amniculicola</taxon>
    </lineage>
</organism>
<feature type="domain" description="Beta-lactamase-related" evidence="3">
    <location>
        <begin position="88"/>
        <end position="380"/>
    </location>
</feature>
<protein>
    <submittedName>
        <fullName evidence="5">Beta-lactamase/transpeptidase-like protein</fullName>
    </submittedName>
</protein>
<dbReference type="PANTHER" id="PTHR22935">
    <property type="entry name" value="PENICILLIN-BINDING PROTEIN"/>
    <property type="match status" value="1"/>
</dbReference>
<keyword evidence="6" id="KW-1185">Reference proteome</keyword>
<evidence type="ECO:0000256" key="1">
    <source>
        <dbReference type="ARBA" id="ARBA00038473"/>
    </source>
</evidence>
<accession>A0A6A5WY18</accession>
<dbReference type="InterPro" id="IPR001466">
    <property type="entry name" value="Beta-lactam-related"/>
</dbReference>
<dbReference type="EMBL" id="ML977559">
    <property type="protein sequence ID" value="KAF2006630.1"/>
    <property type="molecule type" value="Genomic_DNA"/>
</dbReference>
<feature type="chain" id="PRO_5025412748" evidence="2">
    <location>
        <begin position="17"/>
        <end position="542"/>
    </location>
</feature>
<dbReference type="Proteomes" id="UP000799779">
    <property type="component" value="Unassembled WGS sequence"/>
</dbReference>
<dbReference type="SUPFAM" id="SSF56601">
    <property type="entry name" value="beta-lactamase/transpeptidase-like"/>
    <property type="match status" value="1"/>
</dbReference>
<dbReference type="InterPro" id="IPR012338">
    <property type="entry name" value="Beta-lactam/transpept-like"/>
</dbReference>
<feature type="domain" description="Beta-lactamase-like ARB-00930-like C-terminal" evidence="4">
    <location>
        <begin position="403"/>
        <end position="537"/>
    </location>
</feature>
<dbReference type="Pfam" id="PF00144">
    <property type="entry name" value="Beta-lactamase"/>
    <property type="match status" value="1"/>
</dbReference>
<evidence type="ECO:0000259" key="3">
    <source>
        <dbReference type="Pfam" id="PF00144"/>
    </source>
</evidence>
<comment type="similarity">
    <text evidence="1">Belongs to the beta-lactamase family.</text>
</comment>
<evidence type="ECO:0000313" key="6">
    <source>
        <dbReference type="Proteomes" id="UP000799779"/>
    </source>
</evidence>
<dbReference type="InterPro" id="IPR058664">
    <property type="entry name" value="ARB_00930-like_C"/>
</dbReference>
<name>A0A6A5WY18_9PLEO</name>
<evidence type="ECO:0000259" key="4">
    <source>
        <dbReference type="Pfam" id="PF26335"/>
    </source>
</evidence>
<sequence>MLAFLFISCATLVVRAFAFCSPPGPNLPPPTISATTPLILNATFILPADTSWANSTTFVVRASVGSTSIFHYEQIHEAQNATHSSPISDTKFRVASVTKLFTLLAILISPNKVEWNYPIGEYVPELRGGAWDAVTVGALAGHTSGLGKYGYVADLVFRPEVSSSLFGMTTSNATLPGCDIAPGARICSREEIIDEVKNPSYTPRSPGSGPLYSNFAFIPLGLALEKAYGKPYTDVIQELIIDPLKLKSTTFGDPLNGSAAILPGPSDQWWTDDFGNYNAAGGLWSTPNDLMIFLRAILSSKLLSPTYTRAWLQPTSLTPSLHQLVGSPWEILRPDTLNLTLPRPITLYAKSGEIPGYAAYAVVIPEYDLALTINSAGNQAFTAVRDLLASVVGIVVPWADQLAREQAKKRYVGTYSDGRNSSLTIELDDGPGLLVKSFTNNGVDILKTLASLNQISTAESSVRVFPTDPDSLGRTKEYWRLVVSREEKKKSFSGMACDSWARQDGFRFNGQPLDQVGFITKGGVATGVDLPGYKASLGMRMF</sequence>
<dbReference type="Gene3D" id="3.40.710.10">
    <property type="entry name" value="DD-peptidase/beta-lactamase superfamily"/>
    <property type="match status" value="1"/>
</dbReference>
<gene>
    <name evidence="5" type="ORF">P154DRAFT_600670</name>
</gene>
<dbReference type="Pfam" id="PF26335">
    <property type="entry name" value="ARB_00930_C"/>
    <property type="match status" value="1"/>
</dbReference>
<feature type="signal peptide" evidence="2">
    <location>
        <begin position="1"/>
        <end position="16"/>
    </location>
</feature>
<dbReference type="AlphaFoldDB" id="A0A6A5WY18"/>
<keyword evidence="2" id="KW-0732">Signal</keyword>
<evidence type="ECO:0000256" key="2">
    <source>
        <dbReference type="SAM" id="SignalP"/>
    </source>
</evidence>
<dbReference type="PANTHER" id="PTHR22935:SF95">
    <property type="entry name" value="BETA-LACTAMASE-LIKE 1-RELATED"/>
    <property type="match status" value="1"/>
</dbReference>
<reference evidence="5" key="1">
    <citation type="journal article" date="2020" name="Stud. Mycol.">
        <title>101 Dothideomycetes genomes: a test case for predicting lifestyles and emergence of pathogens.</title>
        <authorList>
            <person name="Haridas S."/>
            <person name="Albert R."/>
            <person name="Binder M."/>
            <person name="Bloem J."/>
            <person name="Labutti K."/>
            <person name="Salamov A."/>
            <person name="Andreopoulos B."/>
            <person name="Baker S."/>
            <person name="Barry K."/>
            <person name="Bills G."/>
            <person name="Bluhm B."/>
            <person name="Cannon C."/>
            <person name="Castanera R."/>
            <person name="Culley D."/>
            <person name="Daum C."/>
            <person name="Ezra D."/>
            <person name="Gonzalez J."/>
            <person name="Henrissat B."/>
            <person name="Kuo A."/>
            <person name="Liang C."/>
            <person name="Lipzen A."/>
            <person name="Lutzoni F."/>
            <person name="Magnuson J."/>
            <person name="Mondo S."/>
            <person name="Nolan M."/>
            <person name="Ohm R."/>
            <person name="Pangilinan J."/>
            <person name="Park H.-J."/>
            <person name="Ramirez L."/>
            <person name="Alfaro M."/>
            <person name="Sun H."/>
            <person name="Tritt A."/>
            <person name="Yoshinaga Y."/>
            <person name="Zwiers L.-H."/>
            <person name="Turgeon B."/>
            <person name="Goodwin S."/>
            <person name="Spatafora J."/>
            <person name="Crous P."/>
            <person name="Grigoriev I."/>
        </authorList>
    </citation>
    <scope>NUCLEOTIDE SEQUENCE</scope>
    <source>
        <strain evidence="5">CBS 123094</strain>
    </source>
</reference>
<dbReference type="OrthoDB" id="10250282at2759"/>
<dbReference type="InterPro" id="IPR051478">
    <property type="entry name" value="Beta-lactamase-like_AB/R"/>
</dbReference>